<reference evidence="1" key="1">
    <citation type="journal article" date="2020" name="Nature">
        <title>Giant virus diversity and host interactions through global metagenomics.</title>
        <authorList>
            <person name="Schulz F."/>
            <person name="Roux S."/>
            <person name="Paez-Espino D."/>
            <person name="Jungbluth S."/>
            <person name="Walsh D.A."/>
            <person name="Denef V.J."/>
            <person name="McMahon K.D."/>
            <person name="Konstantinidis K.T."/>
            <person name="Eloe-Fadrosh E.A."/>
            <person name="Kyrpides N.C."/>
            <person name="Woyke T."/>
        </authorList>
    </citation>
    <scope>NUCLEOTIDE SEQUENCE</scope>
    <source>
        <strain evidence="1">GVMAG-M-3300020523-10</strain>
    </source>
</reference>
<evidence type="ECO:0000313" key="1">
    <source>
        <dbReference type="EMBL" id="QHT01797.1"/>
    </source>
</evidence>
<proteinExistence type="predicted"/>
<sequence>MKATSSKMSIELPDEIVKLIYYFYRVKYLNNTNTHKFRFREKQLFLLGRTHIGGSRYIIRLNSVKRYIPKYESNLIYMQKAVISFTLFYNYNTHTRYFNFNIDYISDMYCDDKMWSNDYCWYKVLTGHNNYYYNLFNYGKSLKEVLMYHIGYNDGLLLSKLNCFYSNEPISKLLFNYQNKIPRFINYVSYSKNVYENKEEHYTNNPYYKFDNLYIEINQNSNYTIFLDEHSNIINMN</sequence>
<dbReference type="EMBL" id="MN739381">
    <property type="protein sequence ID" value="QHT01797.1"/>
    <property type="molecule type" value="Genomic_DNA"/>
</dbReference>
<protein>
    <submittedName>
        <fullName evidence="1">Uncharacterized protein</fullName>
    </submittedName>
</protein>
<name>A0A6C0CBS7_9ZZZZ</name>
<accession>A0A6C0CBS7</accession>
<organism evidence="1">
    <name type="scientific">viral metagenome</name>
    <dbReference type="NCBI Taxonomy" id="1070528"/>
    <lineage>
        <taxon>unclassified sequences</taxon>
        <taxon>metagenomes</taxon>
        <taxon>organismal metagenomes</taxon>
    </lineage>
</organism>
<dbReference type="AlphaFoldDB" id="A0A6C0CBS7"/>